<dbReference type="SMART" id="SM00481">
    <property type="entry name" value="POLIIIAc"/>
    <property type="match status" value="1"/>
</dbReference>
<dbReference type="SUPFAM" id="SSF89550">
    <property type="entry name" value="PHP domain-like"/>
    <property type="match status" value="1"/>
</dbReference>
<dbReference type="GeneID" id="36835709"/>
<evidence type="ECO:0000259" key="1">
    <source>
        <dbReference type="SMART" id="SM00481"/>
    </source>
</evidence>
<dbReference type="CDD" id="cd07432">
    <property type="entry name" value="PHP_HisPPase"/>
    <property type="match status" value="1"/>
</dbReference>
<dbReference type="GO" id="GO:0035312">
    <property type="term" value="F:5'-3' DNA exonuclease activity"/>
    <property type="evidence" value="ECO:0007669"/>
    <property type="project" value="TreeGrafter"/>
</dbReference>
<protein>
    <submittedName>
        <fullName evidence="2">Phosphoesterase</fullName>
    </submittedName>
</protein>
<reference evidence="2 3" key="1">
    <citation type="submission" date="2018-05" db="EMBL/GenBank/DDBJ databases">
        <title>Complete Genome Sequences of Extremely Thermoacidophilic, Metal-Mobilizing Type-Strain Members of the Archaeal Family Sulfolobaceae: Acidianus brierleyi DSM-1651T, Acidianus sulfidivorans DSM-18786T, Metallosphaera hakonensis DSM-7519T, and Metallosphaera prunae DSM-10039T.</title>
        <authorList>
            <person name="Counts J.A."/>
            <person name="Kelly R.M."/>
        </authorList>
    </citation>
    <scope>NUCLEOTIDE SEQUENCE [LARGE SCALE GENOMIC DNA]</scope>
    <source>
        <strain evidence="2 3">HO1-1</strain>
    </source>
</reference>
<dbReference type="InterPro" id="IPR003141">
    <property type="entry name" value="Pol/His_phosphatase_N"/>
</dbReference>
<dbReference type="AlphaFoldDB" id="A0A2U9IVG4"/>
<dbReference type="RefSeq" id="WP_054836223.1">
    <property type="nucleotide sequence ID" value="NZ_BBBA01000002.1"/>
</dbReference>
<dbReference type="InterPro" id="IPR016195">
    <property type="entry name" value="Pol/histidinol_Pase-like"/>
</dbReference>
<keyword evidence="3" id="KW-1185">Reference proteome</keyword>
<evidence type="ECO:0000313" key="2">
    <source>
        <dbReference type="EMBL" id="AWR99984.1"/>
    </source>
</evidence>
<dbReference type="Proteomes" id="UP000247586">
    <property type="component" value="Chromosome"/>
</dbReference>
<proteinExistence type="predicted"/>
<dbReference type="PANTHER" id="PTHR42924:SF3">
    <property type="entry name" value="POLYMERASE_HISTIDINOL PHOSPHATASE N-TERMINAL DOMAIN-CONTAINING PROTEIN"/>
    <property type="match status" value="1"/>
</dbReference>
<dbReference type="Pfam" id="PF13263">
    <property type="entry name" value="PHP_C"/>
    <property type="match status" value="1"/>
</dbReference>
<feature type="domain" description="Polymerase/histidinol phosphatase N-terminal" evidence="1">
    <location>
        <begin position="3"/>
        <end position="60"/>
    </location>
</feature>
<dbReference type="KEGG" id="mhk:DFR87_10165"/>
<dbReference type="STRING" id="1293036.GCA_001315825_00578"/>
<evidence type="ECO:0000313" key="3">
    <source>
        <dbReference type="Proteomes" id="UP000247586"/>
    </source>
</evidence>
<dbReference type="PANTHER" id="PTHR42924">
    <property type="entry name" value="EXONUCLEASE"/>
    <property type="match status" value="1"/>
</dbReference>
<sequence length="220" mass="24590">MRVDFHVHSFYSDGKHDPRTLVGYARKLGIFIALTDHDTSRGIDQVRGEVIPGQEVTTEFGHVVILCDFAPEPPKSLSSLLDYSRENSCVVFPSHPFDIFRQGIGKQVFNYVFNAIEIFNSKAPRKANEQAEKAAKSLSLPGLANSDSHVKEALGSAYNELNIDEFRVEDVLQGIMKGSVSPRPVGLTATAKLRIAEWYIERKLGLEKNTRRAMREVQGN</sequence>
<organism evidence="2 3">
    <name type="scientific">Metallosphaera hakonensis JCM 8857 = DSM 7519</name>
    <dbReference type="NCBI Taxonomy" id="1293036"/>
    <lineage>
        <taxon>Archaea</taxon>
        <taxon>Thermoproteota</taxon>
        <taxon>Thermoprotei</taxon>
        <taxon>Sulfolobales</taxon>
        <taxon>Sulfolobaceae</taxon>
        <taxon>Metallosphaera</taxon>
    </lineage>
</organism>
<dbReference type="InterPro" id="IPR052018">
    <property type="entry name" value="PHP_domain"/>
</dbReference>
<dbReference type="OrthoDB" id="50465at2157"/>
<dbReference type="Gene3D" id="3.20.20.140">
    <property type="entry name" value="Metal-dependent hydrolases"/>
    <property type="match status" value="1"/>
</dbReference>
<name>A0A2U9IVG4_9CREN</name>
<gene>
    <name evidence="2" type="ORF">DFR87_10165</name>
</gene>
<reference evidence="3" key="2">
    <citation type="submission" date="2020-03" db="EMBL/GenBank/DDBJ databases">
        <title>Complete Genome Sequences of Extremely Thermoacidophilic, Metal-Mobilizing Type-Strain Members of the Archaeal Family Sulfolobaceae: Acidianus brierleyi DSM-1651T, Acidianus sulfidivorans DSM-18786T, Metallosphaera hakonensis DSM-7519T, and Metallosphaera prunae DSM-10039T.</title>
        <authorList>
            <person name="Counts J.A."/>
            <person name="Kelly R.M."/>
        </authorList>
    </citation>
    <scope>NUCLEOTIDE SEQUENCE [LARGE SCALE GENOMIC DNA]</scope>
    <source>
        <strain evidence="3">HO1-1</strain>
    </source>
</reference>
<accession>A0A2U9IVG4</accession>
<dbReference type="EMBL" id="CP029287">
    <property type="protein sequence ID" value="AWR99984.1"/>
    <property type="molecule type" value="Genomic_DNA"/>
</dbReference>
<reference evidence="3" key="3">
    <citation type="submission" date="2020-03" db="EMBL/GenBank/DDBJ databases">
        <title>Sequencing and Assembly of Multiple Reported Metal-Biooxidizing Members of the Extremely Thermoacidophilic Archaeal Family Sulfolobaceae.</title>
        <authorList>
            <person name="Counts J.A."/>
            <person name="Kelly R.M."/>
        </authorList>
    </citation>
    <scope>NUCLEOTIDE SEQUENCE [LARGE SCALE GENOMIC DNA]</scope>
    <source>
        <strain evidence="3">HO1-1</strain>
    </source>
</reference>
<dbReference type="GO" id="GO:0004534">
    <property type="term" value="F:5'-3' RNA exonuclease activity"/>
    <property type="evidence" value="ECO:0007669"/>
    <property type="project" value="TreeGrafter"/>
</dbReference>